<dbReference type="Gene3D" id="3.30.1330.70">
    <property type="entry name" value="Holliday junction resolvase RusA"/>
    <property type="match status" value="1"/>
</dbReference>
<reference evidence="1 2" key="1">
    <citation type="journal article" date="2011" name="J. Bacteriol.">
        <title>Complete Genome Sequence of Alicyclobacillus acidocaldarius Strain Tc-4-1.</title>
        <authorList>
            <person name="Chen Y."/>
            <person name="He Y."/>
            <person name="Zhang B."/>
            <person name="Yang J."/>
            <person name="Li W."/>
            <person name="Dong Z."/>
            <person name="Hu S."/>
        </authorList>
    </citation>
    <scope>NUCLEOTIDE SEQUENCE [LARGE SCALE GENOMIC DNA]</scope>
    <source>
        <strain evidence="1 2">Tc-4-1</strain>
    </source>
</reference>
<dbReference type="AlphaFoldDB" id="F8IH28"/>
<organism evidence="1 2">
    <name type="scientific">Alicyclobacillus acidocaldarius (strain Tc-4-1)</name>
    <name type="common">Bacillus acidocaldarius</name>
    <dbReference type="NCBI Taxonomy" id="1048834"/>
    <lineage>
        <taxon>Bacteria</taxon>
        <taxon>Bacillati</taxon>
        <taxon>Bacillota</taxon>
        <taxon>Bacilli</taxon>
        <taxon>Bacillales</taxon>
        <taxon>Alicyclobacillaceae</taxon>
        <taxon>Alicyclobacillus</taxon>
    </lineage>
</organism>
<dbReference type="SUPFAM" id="SSF103084">
    <property type="entry name" value="Holliday junction resolvase RusA"/>
    <property type="match status" value="1"/>
</dbReference>
<dbReference type="GO" id="GO:0006281">
    <property type="term" value="P:DNA repair"/>
    <property type="evidence" value="ECO:0007669"/>
    <property type="project" value="InterPro"/>
</dbReference>
<gene>
    <name evidence="1" type="ordered locus">TC41_2484</name>
</gene>
<dbReference type="InterPro" id="IPR036614">
    <property type="entry name" value="RusA-like_sf"/>
</dbReference>
<dbReference type="eggNOG" id="COG4570">
    <property type="taxonomic scope" value="Bacteria"/>
</dbReference>
<evidence type="ECO:0000313" key="1">
    <source>
        <dbReference type="EMBL" id="AEJ44383.1"/>
    </source>
</evidence>
<dbReference type="GO" id="GO:0006310">
    <property type="term" value="P:DNA recombination"/>
    <property type="evidence" value="ECO:0007669"/>
    <property type="project" value="InterPro"/>
</dbReference>
<sequence length="136" mass="16096">MIGGHSMRLVLPLPPSVNHAYRSFVHPKTGQRMRVLNAKAQKFRRDAAYLALRWRQATGWQMPQPGTKVVLRLWYFWPSNRRMDTHNREKVLLDALEGVLYPEDRWVLVQEMDFFVDRSNPRLEVEVLLHKELSAM</sequence>
<name>F8IH28_ALIAT</name>
<dbReference type="PATRIC" id="fig|1048834.4.peg.2345"/>
<dbReference type="GO" id="GO:0000287">
    <property type="term" value="F:magnesium ion binding"/>
    <property type="evidence" value="ECO:0007669"/>
    <property type="project" value="InterPro"/>
</dbReference>
<dbReference type="Proteomes" id="UP000000292">
    <property type="component" value="Chromosome"/>
</dbReference>
<dbReference type="InterPro" id="IPR008822">
    <property type="entry name" value="Endonuclease_RusA-like"/>
</dbReference>
<dbReference type="EMBL" id="CP002902">
    <property type="protein sequence ID" value="AEJ44383.1"/>
    <property type="molecule type" value="Genomic_DNA"/>
</dbReference>
<reference evidence="2" key="2">
    <citation type="submission" date="2011-06" db="EMBL/GenBank/DDBJ databases">
        <title>The complete genome sequence of Alicyclobacillus acidocaldarius sp. Tc-4-1.</title>
        <authorList>
            <person name="Chen Y."/>
            <person name="He Y."/>
            <person name="Dong Z."/>
            <person name="Hu S."/>
        </authorList>
    </citation>
    <scope>NUCLEOTIDE SEQUENCE [LARGE SCALE GENOMIC DNA]</scope>
    <source>
        <strain evidence="2">Tc-4-1</strain>
    </source>
</reference>
<proteinExistence type="predicted"/>
<protein>
    <submittedName>
        <fullName evidence="1">Endodeoxyribonuclease RusA</fullName>
    </submittedName>
</protein>
<dbReference type="KEGG" id="aad:TC41_2484"/>
<dbReference type="STRING" id="1048834.TC41_2484"/>
<evidence type="ECO:0000313" key="2">
    <source>
        <dbReference type="Proteomes" id="UP000000292"/>
    </source>
</evidence>
<dbReference type="Pfam" id="PF05866">
    <property type="entry name" value="RusA"/>
    <property type="match status" value="1"/>
</dbReference>
<accession>F8IH28</accession>
<dbReference type="HOGENOM" id="CLU_158414_0_0_9"/>